<gene>
    <name evidence="2" type="primary">RvY_12532-1</name>
    <name evidence="2" type="synonym">RvY_12532.1</name>
    <name evidence="2" type="ORF">RvY_12532</name>
</gene>
<protein>
    <recommendedName>
        <fullName evidence="1">F-box domain-containing protein</fullName>
    </recommendedName>
</protein>
<reference evidence="2 3" key="1">
    <citation type="journal article" date="2016" name="Nat. Commun.">
        <title>Extremotolerant tardigrade genome and improved radiotolerance of human cultured cells by tardigrade-unique protein.</title>
        <authorList>
            <person name="Hashimoto T."/>
            <person name="Horikawa D.D."/>
            <person name="Saito Y."/>
            <person name="Kuwahara H."/>
            <person name="Kozuka-Hata H."/>
            <person name="Shin-I T."/>
            <person name="Minakuchi Y."/>
            <person name="Ohishi K."/>
            <person name="Motoyama A."/>
            <person name="Aizu T."/>
            <person name="Enomoto A."/>
            <person name="Kondo K."/>
            <person name="Tanaka S."/>
            <person name="Hara Y."/>
            <person name="Koshikawa S."/>
            <person name="Sagara H."/>
            <person name="Miura T."/>
            <person name="Yokobori S."/>
            <person name="Miyagawa K."/>
            <person name="Suzuki Y."/>
            <person name="Kubo T."/>
            <person name="Oyama M."/>
            <person name="Kohara Y."/>
            <person name="Fujiyama A."/>
            <person name="Arakawa K."/>
            <person name="Katayama T."/>
            <person name="Toyoda A."/>
            <person name="Kunieda T."/>
        </authorList>
    </citation>
    <scope>NUCLEOTIDE SEQUENCE [LARGE SCALE GENOMIC DNA]</scope>
    <source>
        <strain evidence="2 3">YOKOZUNA-1</strain>
    </source>
</reference>
<organism evidence="2 3">
    <name type="scientific">Ramazzottius varieornatus</name>
    <name type="common">Water bear</name>
    <name type="synonym">Tardigrade</name>
    <dbReference type="NCBI Taxonomy" id="947166"/>
    <lineage>
        <taxon>Eukaryota</taxon>
        <taxon>Metazoa</taxon>
        <taxon>Ecdysozoa</taxon>
        <taxon>Tardigrada</taxon>
        <taxon>Eutardigrada</taxon>
        <taxon>Parachela</taxon>
        <taxon>Hypsibioidea</taxon>
        <taxon>Ramazzottiidae</taxon>
        <taxon>Ramazzottius</taxon>
    </lineage>
</organism>
<proteinExistence type="predicted"/>
<dbReference type="EMBL" id="BDGG01000007">
    <property type="protein sequence ID" value="GAV01894.1"/>
    <property type="molecule type" value="Genomic_DNA"/>
</dbReference>
<dbReference type="AlphaFoldDB" id="A0A1D1VSF8"/>
<dbReference type="InterPro" id="IPR036047">
    <property type="entry name" value="F-box-like_dom_sf"/>
</dbReference>
<dbReference type="InterPro" id="IPR001810">
    <property type="entry name" value="F-box_dom"/>
</dbReference>
<dbReference type="Proteomes" id="UP000186922">
    <property type="component" value="Unassembled WGS sequence"/>
</dbReference>
<feature type="domain" description="F-box" evidence="1">
    <location>
        <begin position="33"/>
        <end position="79"/>
    </location>
</feature>
<dbReference type="Pfam" id="PF00646">
    <property type="entry name" value="F-box"/>
    <property type="match status" value="1"/>
</dbReference>
<accession>A0A1D1VSF8</accession>
<name>A0A1D1VSF8_RAMVA</name>
<keyword evidence="3" id="KW-1185">Reference proteome</keyword>
<comment type="caution">
    <text evidence="2">The sequence shown here is derived from an EMBL/GenBank/DDBJ whole genome shotgun (WGS) entry which is preliminary data.</text>
</comment>
<evidence type="ECO:0000259" key="1">
    <source>
        <dbReference type="PROSITE" id="PS50181"/>
    </source>
</evidence>
<dbReference type="PROSITE" id="PS50181">
    <property type="entry name" value="FBOX"/>
    <property type="match status" value="1"/>
</dbReference>
<dbReference type="SUPFAM" id="SSF81383">
    <property type="entry name" value="F-box domain"/>
    <property type="match status" value="1"/>
</dbReference>
<evidence type="ECO:0000313" key="2">
    <source>
        <dbReference type="EMBL" id="GAV01894.1"/>
    </source>
</evidence>
<evidence type="ECO:0000313" key="3">
    <source>
        <dbReference type="Proteomes" id="UP000186922"/>
    </source>
</evidence>
<sequence>MDATLNKADDKMAIPVGLAECFDMDRDLSRVASIKLNDLPMHFIQKTLHCIDLPKLLRLRRVCSQWRTMITTSAVSGHIGFDITEMRKRFKTLELKEHLVKYNIWQYAAAASTIVFYESAPDYSLSPLFSYPQHVLLCAFVGQAINEDRTRIVNKVIFVNAVLSMEFLLEILQLPIKFQLVLYRSSIKMWTADLIDFTEHVPWDHFEWNEPLEESTLSVKLGSDDWFTLTSSHRHFINTQKDGNRTLDRVLQVIIDNASSLTEKEVQDLDVAVKDFPYPDDLLYILEYLLQRYAPKSGQALEYYIMGDFDKFAAVCHPLTLVLLRHFLRTVEQFLTQHEGDSHSEDCCCSECCVSQADDDDKWENCTGDGDSHGDVDVT</sequence>